<proteinExistence type="evidence at transcript level"/>
<feature type="domain" description="Ig-like" evidence="6">
    <location>
        <begin position="340"/>
        <end position="425"/>
    </location>
</feature>
<dbReference type="OrthoDB" id="438268at2759"/>
<feature type="compositionally biased region" description="Low complexity" evidence="3">
    <location>
        <begin position="1272"/>
        <end position="1284"/>
    </location>
</feature>
<accession>W8BCB8</accession>
<keyword evidence="5" id="KW-0732">Signal</keyword>
<dbReference type="GO" id="GO:0005886">
    <property type="term" value="C:plasma membrane"/>
    <property type="evidence" value="ECO:0007669"/>
    <property type="project" value="TreeGrafter"/>
</dbReference>
<feature type="compositionally biased region" description="Polar residues" evidence="3">
    <location>
        <begin position="1062"/>
        <end position="1082"/>
    </location>
</feature>
<evidence type="ECO:0000256" key="5">
    <source>
        <dbReference type="SAM" id="SignalP"/>
    </source>
</evidence>
<dbReference type="InterPro" id="IPR003961">
    <property type="entry name" value="FN3_dom"/>
</dbReference>
<keyword evidence="4" id="KW-1133">Transmembrane helix</keyword>
<keyword evidence="2" id="KW-0393">Immunoglobulin domain</keyword>
<feature type="compositionally biased region" description="Polar residues" evidence="3">
    <location>
        <begin position="1234"/>
        <end position="1249"/>
    </location>
</feature>
<feature type="transmembrane region" description="Helical" evidence="4">
    <location>
        <begin position="895"/>
        <end position="919"/>
    </location>
</feature>
<feature type="domain" description="Ig-like" evidence="6">
    <location>
        <begin position="149"/>
        <end position="227"/>
    </location>
</feature>
<evidence type="ECO:0000256" key="4">
    <source>
        <dbReference type="SAM" id="Phobius"/>
    </source>
</evidence>
<feature type="region of interest" description="Disordered" evidence="3">
    <location>
        <begin position="929"/>
        <end position="962"/>
    </location>
</feature>
<sequence length="1354" mass="149402">MAMCLLKHNILVHLLIKYLLILCESGLLTTNKITVNANGNTIISGPFLQLEKPELTKLLITKHHLYHYLPCIATIEENYYDISNETYYFYTWYRNDQIVEIHSGRNEFKLYRNGTLRLPPTERAAGAYRCKINANTTAVLSELIKVEYPVLKRVTAPANITAAAGLPLSLDCPVVSVPPANVSWFYGNVSLSKQFKDNRYLILANGTLVLRKLTLDAAGRYKCLAQNQFAFKTHRQFMFTLNVLEDLMTTDPNELLPSLQNSTLYVATGANCQLRCYHQMDGGPLIEWWYRSGLNGMPLKISNHSNEYIIEQASQEANQGYYSCSSGRSNQTFHVIVTSPPVIVEPLVSYETLITASLQFRCSATGNPQPVISWYHNGVPLNSSYTRYIIGNELHIHSFDPIEAGIYQCFARNIAGEVYSAGELRFRNKNDELLLKNPLQNIRCYALSFNTINVTFESNFFESLFIVHIVQNNPHRWISPFAPMKLNHTSHLVISSHLPVYRPFELITRVLVPTSEIRLANKPQQQTILSSLRSPPVTCCTQGLLLHLVHMGNNDTFVTWSQPELEGKKYFILQFSNNYTQPHPQQLLTQRLRGTLQHVDLTQQDVARRLCDITALDEMETLAVLRNAQAQYLDNNSHVEMEEEVFNLVVYANVTGVLLQHFQRIKLRVLIVTRENEHLKQDFRYVQWKTIENDTNELANTPFRLSVVESRMLTFHFRENFNESCVHVCHWQIQFPIIRKEEPKCEQLPIANSQVIIRGLKPSERYRVNFFSCESQTFYGQVDKQTLPDPPGTISNQRIIRHNGLKLVWDPPLQPNGKIHHYNILWTLGNVTHEINILDCTICSFKFPNISETAKINVTVRVVGETGVGAPIFIDLRSISHHSLEIECPSGESEVYSGIIIGTLLSVVCVVVFALLIIFQRRRYKARTQGPTHLSSPSDMNFSNLNNPSIPSESAGGLSGSTFQQDCHEMQTLIPKSGRYVDLHAARTKEYQTTQLPNGNGNIAQRELLTVEVQPHTHCVQTESVLDGGGANMSQLPLCSSTPEKGPPPDGPHPFFIPFKQTPPNTVATALPKQSSSSNPHATNGVGAICSADDASGFIMPSHTSSTPPTTLTLGLTGQQRSGSVGSSSCGGSSSGPNGSRSNSSSNSSCNKKQFHANYSKHSKSNDVICLLADEEVAATLTPTSEAAVALVLTNGFKAAAAVKTATAIAPGGEPAARRTATDVVPVVQKPAAATSTSAARHISTQPNKFASLAGSSTKSQRSSTAKRKRSAASSKPNKSAALSCGNNSIVPAIGSSSVGAAAPTPNPWSTTIPQFIATTASSSSSTPAASSASNAFSVAFSGVHRRPNVDPNG</sequence>
<dbReference type="SMART" id="SM00409">
    <property type="entry name" value="IG"/>
    <property type="match status" value="3"/>
</dbReference>
<dbReference type="SUPFAM" id="SSF49265">
    <property type="entry name" value="Fibronectin type III"/>
    <property type="match status" value="1"/>
</dbReference>
<dbReference type="InterPro" id="IPR036179">
    <property type="entry name" value="Ig-like_dom_sf"/>
</dbReference>
<feature type="domain" description="Ig-like" evidence="6">
    <location>
        <begin position="257"/>
        <end position="334"/>
    </location>
</feature>
<protein>
    <submittedName>
        <fullName evidence="8">Cell adhesion molecule-related/down-regulated by oncogenes</fullName>
    </submittedName>
</protein>
<keyword evidence="1" id="KW-0677">Repeat</keyword>
<feature type="region of interest" description="Disordered" evidence="3">
    <location>
        <begin position="1059"/>
        <end position="1085"/>
    </location>
</feature>
<dbReference type="SMART" id="SM00408">
    <property type="entry name" value="IGc2"/>
    <property type="match status" value="3"/>
</dbReference>
<evidence type="ECO:0000256" key="1">
    <source>
        <dbReference type="ARBA" id="ARBA00022737"/>
    </source>
</evidence>
<name>W8BCB8_CERCA</name>
<dbReference type="InterPro" id="IPR003599">
    <property type="entry name" value="Ig_sub"/>
</dbReference>
<dbReference type="GO" id="GO:0007156">
    <property type="term" value="P:homophilic cell adhesion via plasma membrane adhesion molecules"/>
    <property type="evidence" value="ECO:0007669"/>
    <property type="project" value="TreeGrafter"/>
</dbReference>
<dbReference type="InterPro" id="IPR003598">
    <property type="entry name" value="Ig_sub2"/>
</dbReference>
<feature type="domain" description="Ig-like" evidence="6">
    <location>
        <begin position="53"/>
        <end position="141"/>
    </location>
</feature>
<dbReference type="PANTHER" id="PTHR10075:SF100">
    <property type="entry name" value="FASCICLIN-2"/>
    <property type="match status" value="1"/>
</dbReference>
<keyword evidence="4" id="KW-0472">Membrane</keyword>
<evidence type="ECO:0000256" key="3">
    <source>
        <dbReference type="SAM" id="MobiDB-lite"/>
    </source>
</evidence>
<dbReference type="InterPro" id="IPR013098">
    <property type="entry name" value="Ig_I-set"/>
</dbReference>
<feature type="compositionally biased region" description="Polar residues" evidence="3">
    <location>
        <begin position="929"/>
        <end position="952"/>
    </location>
</feature>
<feature type="region of interest" description="Disordered" evidence="3">
    <location>
        <begin position="1100"/>
        <end position="1152"/>
    </location>
</feature>
<feature type="region of interest" description="Disordered" evidence="3">
    <location>
        <begin position="1233"/>
        <end position="1285"/>
    </location>
</feature>
<feature type="domain" description="Fibronectin type-III" evidence="7">
    <location>
        <begin position="790"/>
        <end position="883"/>
    </location>
</feature>
<reference evidence="8" key="1">
    <citation type="submission" date="2013-07" db="EMBL/GenBank/DDBJ databases">
        <authorList>
            <person name="Geib S."/>
        </authorList>
    </citation>
    <scope>NUCLEOTIDE SEQUENCE</scope>
</reference>
<dbReference type="InterPro" id="IPR013783">
    <property type="entry name" value="Ig-like_fold"/>
</dbReference>
<reference evidence="8" key="2">
    <citation type="journal article" date="2014" name="BMC Genomics">
        <title>A genomic perspective to assessing quality of mass-reared SIT flies used in Mediterranean fruit fly (Ceratitis capitata) eradication in California.</title>
        <authorList>
            <person name="Calla B."/>
            <person name="Hall B."/>
            <person name="Hou S."/>
            <person name="Geib S.M."/>
        </authorList>
    </citation>
    <scope>NUCLEOTIDE SEQUENCE</scope>
</reference>
<dbReference type="GO" id="GO:0030424">
    <property type="term" value="C:axon"/>
    <property type="evidence" value="ECO:0007669"/>
    <property type="project" value="TreeGrafter"/>
</dbReference>
<feature type="chain" id="PRO_5004908122" evidence="5">
    <location>
        <begin position="26"/>
        <end position="1354"/>
    </location>
</feature>
<dbReference type="GO" id="GO:0007411">
    <property type="term" value="P:axon guidance"/>
    <property type="evidence" value="ECO:0007669"/>
    <property type="project" value="TreeGrafter"/>
</dbReference>
<evidence type="ECO:0000313" key="8">
    <source>
        <dbReference type="EMBL" id="JAB96337.1"/>
    </source>
</evidence>
<dbReference type="Pfam" id="PF13927">
    <property type="entry name" value="Ig_3"/>
    <property type="match status" value="1"/>
</dbReference>
<dbReference type="GO" id="GO:0098632">
    <property type="term" value="F:cell-cell adhesion mediator activity"/>
    <property type="evidence" value="ECO:0007669"/>
    <property type="project" value="TreeGrafter"/>
</dbReference>
<dbReference type="SUPFAM" id="SSF48726">
    <property type="entry name" value="Immunoglobulin"/>
    <property type="match status" value="2"/>
</dbReference>
<evidence type="ECO:0000259" key="6">
    <source>
        <dbReference type="PROSITE" id="PS50835"/>
    </source>
</evidence>
<dbReference type="PANTHER" id="PTHR10075">
    <property type="entry name" value="BASIGIN RELATED"/>
    <property type="match status" value="1"/>
</dbReference>
<feature type="compositionally biased region" description="Low complexity" evidence="3">
    <location>
        <begin position="1104"/>
        <end position="1149"/>
    </location>
</feature>
<gene>
    <name evidence="8" type="primary">CDON</name>
</gene>
<evidence type="ECO:0000256" key="2">
    <source>
        <dbReference type="ARBA" id="ARBA00023319"/>
    </source>
</evidence>
<organism evidence="8">
    <name type="scientific">Ceratitis capitata</name>
    <name type="common">Mediterranean fruit fly</name>
    <name type="synonym">Tephritis capitata</name>
    <dbReference type="NCBI Taxonomy" id="7213"/>
    <lineage>
        <taxon>Eukaryota</taxon>
        <taxon>Metazoa</taxon>
        <taxon>Ecdysozoa</taxon>
        <taxon>Arthropoda</taxon>
        <taxon>Hexapoda</taxon>
        <taxon>Insecta</taxon>
        <taxon>Pterygota</taxon>
        <taxon>Neoptera</taxon>
        <taxon>Endopterygota</taxon>
        <taxon>Diptera</taxon>
        <taxon>Brachycera</taxon>
        <taxon>Muscomorpha</taxon>
        <taxon>Tephritoidea</taxon>
        <taxon>Tephritidae</taxon>
        <taxon>Ceratitis</taxon>
        <taxon>Ceratitis</taxon>
    </lineage>
</organism>
<dbReference type="EMBL" id="GAMC01010218">
    <property type="protein sequence ID" value="JAB96337.1"/>
    <property type="molecule type" value="mRNA"/>
</dbReference>
<dbReference type="PROSITE" id="PS50835">
    <property type="entry name" value="IG_LIKE"/>
    <property type="match status" value="4"/>
</dbReference>
<evidence type="ECO:0000259" key="7">
    <source>
        <dbReference type="PROSITE" id="PS50853"/>
    </source>
</evidence>
<dbReference type="InterPro" id="IPR036116">
    <property type="entry name" value="FN3_sf"/>
</dbReference>
<dbReference type="CDD" id="cd00063">
    <property type="entry name" value="FN3"/>
    <property type="match status" value="1"/>
</dbReference>
<dbReference type="InterPro" id="IPR007110">
    <property type="entry name" value="Ig-like_dom"/>
</dbReference>
<keyword evidence="4" id="KW-0812">Transmembrane</keyword>
<dbReference type="Gene3D" id="2.60.40.10">
    <property type="entry name" value="Immunoglobulins"/>
    <property type="match status" value="4"/>
</dbReference>
<feature type="signal peptide" evidence="5">
    <location>
        <begin position="1"/>
        <end position="25"/>
    </location>
</feature>
<dbReference type="CDD" id="cd00096">
    <property type="entry name" value="Ig"/>
    <property type="match status" value="2"/>
</dbReference>
<dbReference type="Pfam" id="PF07679">
    <property type="entry name" value="I-set"/>
    <property type="match status" value="1"/>
</dbReference>
<dbReference type="GO" id="GO:0070593">
    <property type="term" value="P:dendrite self-avoidance"/>
    <property type="evidence" value="ECO:0007669"/>
    <property type="project" value="TreeGrafter"/>
</dbReference>
<dbReference type="PROSITE" id="PS50853">
    <property type="entry name" value="FN3"/>
    <property type="match status" value="1"/>
</dbReference>